<dbReference type="SUPFAM" id="SSF56808">
    <property type="entry name" value="Ribosomal protein L1"/>
    <property type="match status" value="1"/>
</dbReference>
<dbReference type="GeneID" id="65097536"/>
<evidence type="ECO:0000256" key="7">
    <source>
        <dbReference type="ARBA" id="ARBA00022884"/>
    </source>
</evidence>
<keyword evidence="8 11" id="KW-0689">Ribosomal protein</keyword>
<dbReference type="AlphaFoldDB" id="A0A8E7AZK3"/>
<dbReference type="CDD" id="cd00403">
    <property type="entry name" value="Ribosomal_L1"/>
    <property type="match status" value="1"/>
</dbReference>
<gene>
    <name evidence="11" type="primary">rpl1</name>
    <name evidence="13" type="ORF">KHC33_10090</name>
</gene>
<dbReference type="InterPro" id="IPR023669">
    <property type="entry name" value="Ribosomal_uL1_arc"/>
</dbReference>
<evidence type="ECO:0000256" key="10">
    <source>
        <dbReference type="ARBA" id="ARBA00045545"/>
    </source>
</evidence>
<keyword evidence="14" id="KW-1185">Reference proteome</keyword>
<dbReference type="Gene3D" id="3.40.50.790">
    <property type="match status" value="1"/>
</dbReference>
<dbReference type="PANTHER" id="PTHR36427">
    <property type="entry name" value="54S RIBOSOMAL PROTEIN L1, MITOCHONDRIAL"/>
    <property type="match status" value="1"/>
</dbReference>
<dbReference type="GO" id="GO:0003735">
    <property type="term" value="F:structural constituent of ribosome"/>
    <property type="evidence" value="ECO:0007669"/>
    <property type="project" value="InterPro"/>
</dbReference>
<evidence type="ECO:0000256" key="12">
    <source>
        <dbReference type="RuleBase" id="RU000659"/>
    </source>
</evidence>
<dbReference type="Gene3D" id="3.30.190.20">
    <property type="match status" value="1"/>
</dbReference>
<accession>A0A8E7AZK3</accession>
<keyword evidence="6 11" id="KW-0810">Translation regulation</keyword>
<keyword evidence="4 11" id="KW-0820">tRNA-binding</keyword>
<keyword evidence="3 11" id="KW-0678">Repressor</keyword>
<comment type="similarity">
    <text evidence="1 11 12">Belongs to the universal ribosomal protein uL1 family.</text>
</comment>
<dbReference type="GO" id="GO:0006412">
    <property type="term" value="P:translation"/>
    <property type="evidence" value="ECO:0007669"/>
    <property type="project" value="UniProtKB-UniRule"/>
</dbReference>
<dbReference type="NCBIfam" id="NF003244">
    <property type="entry name" value="PRK04203.1"/>
    <property type="match status" value="1"/>
</dbReference>
<dbReference type="GO" id="GO:0015934">
    <property type="term" value="C:large ribosomal subunit"/>
    <property type="evidence" value="ECO:0007669"/>
    <property type="project" value="InterPro"/>
</dbReference>
<proteinExistence type="inferred from homology"/>
<dbReference type="InterPro" id="IPR023673">
    <property type="entry name" value="Ribosomal_uL1_CS"/>
</dbReference>
<dbReference type="InterPro" id="IPR016095">
    <property type="entry name" value="Ribosomal_uL1_3-a/b-sand"/>
</dbReference>
<comment type="subunit">
    <text evidence="2 11">Part of the 50S ribosomal subunit.</text>
</comment>
<dbReference type="Pfam" id="PF00687">
    <property type="entry name" value="Ribosomal_L1"/>
    <property type="match status" value="1"/>
</dbReference>
<sequence length="215" mass="23862">MVEKSVLIDALKKAKEQAPERKFTESVDMTINLKNIDMSQPKNRIDETILLPNGNGRVVKIAVLGSGDIVTQARESGVELIMGPEEIERLGGAPREARKVASEHQFFLAETQVMSLVGRWLGPRLGPRGRMPQPIPAGVDIRPIVERLRKSVKVRTKDKMSFSLKVGTTSMSEEEVAENIDAILKRILAKLEMGDFQVRSVYVKTTMGPSVKVEL</sequence>
<keyword evidence="5 11" id="KW-0699">rRNA-binding</keyword>
<evidence type="ECO:0000256" key="4">
    <source>
        <dbReference type="ARBA" id="ARBA00022555"/>
    </source>
</evidence>
<evidence type="ECO:0000256" key="3">
    <source>
        <dbReference type="ARBA" id="ARBA00022491"/>
    </source>
</evidence>
<name>A0A8E7AZK3_9EURY</name>
<dbReference type="PANTHER" id="PTHR36427:SF3">
    <property type="entry name" value="LARGE RIBOSOMAL SUBUNIT PROTEIN UL1M"/>
    <property type="match status" value="1"/>
</dbReference>
<evidence type="ECO:0000256" key="9">
    <source>
        <dbReference type="ARBA" id="ARBA00023274"/>
    </source>
</evidence>
<dbReference type="InterPro" id="IPR028364">
    <property type="entry name" value="Ribosomal_uL1/biogenesis"/>
</dbReference>
<dbReference type="KEGG" id="mrtj:KHC33_10090"/>
<reference evidence="13 14" key="1">
    <citation type="submission" date="2021-05" db="EMBL/GenBank/DDBJ databases">
        <title>A novel Methanospirillum isolate from a pyrite-forming mixed culture.</title>
        <authorList>
            <person name="Bunk B."/>
            <person name="Sproer C."/>
            <person name="Spring S."/>
            <person name="Pester M."/>
        </authorList>
    </citation>
    <scope>NUCLEOTIDE SEQUENCE [LARGE SCALE GENOMIC DNA]</scope>
    <source>
        <strain evidence="13 14">J.3.6.1-F.2.7.3</strain>
    </source>
</reference>
<keyword evidence="9 11" id="KW-0687">Ribonucleoprotein</keyword>
<evidence type="ECO:0000256" key="11">
    <source>
        <dbReference type="HAMAP-Rule" id="MF_01318"/>
    </source>
</evidence>
<dbReference type="GO" id="GO:0019843">
    <property type="term" value="F:rRNA binding"/>
    <property type="evidence" value="ECO:0007669"/>
    <property type="project" value="UniProtKB-UniRule"/>
</dbReference>
<dbReference type="FunFam" id="3.40.50.790:FF:000005">
    <property type="entry name" value="50S ribosomal protein L1"/>
    <property type="match status" value="1"/>
</dbReference>
<evidence type="ECO:0000313" key="14">
    <source>
        <dbReference type="Proteomes" id="UP000680656"/>
    </source>
</evidence>
<comment type="function">
    <text evidence="11">Protein L1 is also a translational repressor protein, it controls the translation of its operon by binding to its mRNA.</text>
</comment>
<dbReference type="PIRSF" id="PIRSF002155">
    <property type="entry name" value="Ribosomal_L1"/>
    <property type="match status" value="1"/>
</dbReference>
<evidence type="ECO:0000313" key="13">
    <source>
        <dbReference type="EMBL" id="QVV87708.1"/>
    </source>
</evidence>
<comment type="function">
    <text evidence="10">Probably involved in E site tRNA release. Binds directly to 23S rRNA.</text>
</comment>
<evidence type="ECO:0000256" key="6">
    <source>
        <dbReference type="ARBA" id="ARBA00022845"/>
    </source>
</evidence>
<dbReference type="GO" id="GO:0006417">
    <property type="term" value="P:regulation of translation"/>
    <property type="evidence" value="ECO:0007669"/>
    <property type="project" value="UniProtKB-KW"/>
</dbReference>
<comment type="function">
    <text evidence="11">Binds directly to 23S rRNA. Probably involved in E site tRNA release.</text>
</comment>
<dbReference type="PROSITE" id="PS01199">
    <property type="entry name" value="RIBOSOMAL_L1"/>
    <property type="match status" value="1"/>
</dbReference>
<dbReference type="GO" id="GO:0000049">
    <property type="term" value="F:tRNA binding"/>
    <property type="evidence" value="ECO:0007669"/>
    <property type="project" value="UniProtKB-KW"/>
</dbReference>
<evidence type="ECO:0000256" key="8">
    <source>
        <dbReference type="ARBA" id="ARBA00022980"/>
    </source>
</evidence>
<dbReference type="RefSeq" id="WP_214418528.1">
    <property type="nucleotide sequence ID" value="NZ_CP075546.1"/>
</dbReference>
<evidence type="ECO:0000256" key="1">
    <source>
        <dbReference type="ARBA" id="ARBA00010531"/>
    </source>
</evidence>
<keyword evidence="7 11" id="KW-0694">RNA-binding</keyword>
<protein>
    <recommendedName>
        <fullName evidence="11">Large ribosomal subunit protein uL1</fullName>
    </recommendedName>
</protein>
<dbReference type="HAMAP" id="MF_01318_A">
    <property type="entry name" value="Ribosomal_uL1_A"/>
    <property type="match status" value="1"/>
</dbReference>
<evidence type="ECO:0000256" key="2">
    <source>
        <dbReference type="ARBA" id="ARBA00011838"/>
    </source>
</evidence>
<organism evidence="13 14">
    <name type="scientific">Methanospirillum purgamenti</name>
    <dbReference type="NCBI Taxonomy" id="2834276"/>
    <lineage>
        <taxon>Archaea</taxon>
        <taxon>Methanobacteriati</taxon>
        <taxon>Methanobacteriota</taxon>
        <taxon>Stenosarchaea group</taxon>
        <taxon>Methanomicrobia</taxon>
        <taxon>Methanomicrobiales</taxon>
        <taxon>Methanospirillaceae</taxon>
        <taxon>Methanospirillum</taxon>
    </lineage>
</organism>
<evidence type="ECO:0000256" key="5">
    <source>
        <dbReference type="ARBA" id="ARBA00022730"/>
    </source>
</evidence>
<dbReference type="InterPro" id="IPR002143">
    <property type="entry name" value="Ribosomal_uL1"/>
</dbReference>
<dbReference type="EMBL" id="CP075546">
    <property type="protein sequence ID" value="QVV87708.1"/>
    <property type="molecule type" value="Genomic_DNA"/>
</dbReference>
<dbReference type="Proteomes" id="UP000680656">
    <property type="component" value="Chromosome"/>
</dbReference>
<dbReference type="InterPro" id="IPR023674">
    <property type="entry name" value="Ribosomal_uL1-like"/>
</dbReference>